<dbReference type="NCBIfam" id="TIGR02532">
    <property type="entry name" value="IV_pilin_GFxxxE"/>
    <property type="match status" value="1"/>
</dbReference>
<keyword evidence="3" id="KW-1185">Reference proteome</keyword>
<evidence type="ECO:0000313" key="2">
    <source>
        <dbReference type="EMBL" id="MST98917.1"/>
    </source>
</evidence>
<reference evidence="2 3" key="1">
    <citation type="submission" date="2019-08" db="EMBL/GenBank/DDBJ databases">
        <title>In-depth cultivation of the pig gut microbiome towards novel bacterial diversity and tailored functional studies.</title>
        <authorList>
            <person name="Wylensek D."/>
            <person name="Hitch T.C.A."/>
            <person name="Clavel T."/>
        </authorList>
    </citation>
    <scope>NUCLEOTIDE SEQUENCE [LARGE SCALE GENOMIC DNA]</scope>
    <source>
        <strain evidence="2 3">BBE-744-WT-12</strain>
    </source>
</reference>
<dbReference type="Pfam" id="PF07963">
    <property type="entry name" value="N_methyl"/>
    <property type="match status" value="1"/>
</dbReference>
<sequence>MKRRNFTLIELLVVIAIIAILAAMLLPALQQAREAAKASSCINNLKQIQSFALQYADSYEGYFPASSSPGNWSCNDPQWNNPKWTSRTFIQEALQPSDKPYKLLKCASFVPNEGVWYTNYGMNCKITTYYKMGWGALDNQLKITKILSPSRCFSFGEHNQKVNYDGDRIMFEGDSWLSTRRYSHSGKMNAAFLDGHVARCPGALPDKGSTAGKAFWFGEL</sequence>
<protein>
    <submittedName>
        <fullName evidence="2">DUF1559 domain-containing protein</fullName>
    </submittedName>
</protein>
<dbReference type="NCBIfam" id="TIGR04294">
    <property type="entry name" value="pre_pil_HX9DG"/>
    <property type="match status" value="1"/>
</dbReference>
<dbReference type="SUPFAM" id="SSF54523">
    <property type="entry name" value="Pili subunits"/>
    <property type="match status" value="1"/>
</dbReference>
<dbReference type="Pfam" id="PF07596">
    <property type="entry name" value="SBP_bac_10"/>
    <property type="match status" value="1"/>
</dbReference>
<dbReference type="Proteomes" id="UP000435649">
    <property type="component" value="Unassembled WGS sequence"/>
</dbReference>
<evidence type="ECO:0000259" key="1">
    <source>
        <dbReference type="Pfam" id="PF07596"/>
    </source>
</evidence>
<evidence type="ECO:0000313" key="3">
    <source>
        <dbReference type="Proteomes" id="UP000435649"/>
    </source>
</evidence>
<comment type="caution">
    <text evidence="2">The sequence shown here is derived from an EMBL/GenBank/DDBJ whole genome shotgun (WGS) entry which is preliminary data.</text>
</comment>
<dbReference type="PANTHER" id="PTHR30093">
    <property type="entry name" value="GENERAL SECRETION PATHWAY PROTEIN G"/>
    <property type="match status" value="1"/>
</dbReference>
<dbReference type="InterPro" id="IPR045584">
    <property type="entry name" value="Pilin-like"/>
</dbReference>
<dbReference type="RefSeq" id="WP_154419960.1">
    <property type="nucleotide sequence ID" value="NZ_CALXOB010000001.1"/>
</dbReference>
<organism evidence="2 3">
    <name type="scientific">Victivallis lenta</name>
    <dbReference type="NCBI Taxonomy" id="2606640"/>
    <lineage>
        <taxon>Bacteria</taxon>
        <taxon>Pseudomonadati</taxon>
        <taxon>Lentisphaerota</taxon>
        <taxon>Lentisphaeria</taxon>
        <taxon>Victivallales</taxon>
        <taxon>Victivallaceae</taxon>
        <taxon>Victivallis</taxon>
    </lineage>
</organism>
<gene>
    <name evidence="2" type="ORF">FYJ85_17925</name>
</gene>
<name>A0A844G552_9BACT</name>
<dbReference type="InterPro" id="IPR012902">
    <property type="entry name" value="N_methyl_site"/>
</dbReference>
<dbReference type="InterPro" id="IPR027558">
    <property type="entry name" value="Pre_pil_HX9DG_C"/>
</dbReference>
<proteinExistence type="predicted"/>
<dbReference type="AlphaFoldDB" id="A0A844G552"/>
<dbReference type="InterPro" id="IPR011453">
    <property type="entry name" value="DUF1559"/>
</dbReference>
<dbReference type="EMBL" id="VUNS01000025">
    <property type="protein sequence ID" value="MST98917.1"/>
    <property type="molecule type" value="Genomic_DNA"/>
</dbReference>
<dbReference type="Gene3D" id="3.30.700.10">
    <property type="entry name" value="Glycoprotein, Type 4 Pilin"/>
    <property type="match status" value="1"/>
</dbReference>
<accession>A0A844G552</accession>
<feature type="domain" description="DUF1559" evidence="1">
    <location>
        <begin position="30"/>
        <end position="77"/>
    </location>
</feature>